<protein>
    <submittedName>
        <fullName evidence="1">Uncharacterized protein</fullName>
    </submittedName>
</protein>
<accession>A0ACC3DBT3</accession>
<reference evidence="1" key="1">
    <citation type="submission" date="2024-09" db="EMBL/GenBank/DDBJ databases">
        <title>Black Yeasts Isolated from many extreme environments.</title>
        <authorList>
            <person name="Coleine C."/>
            <person name="Stajich J.E."/>
            <person name="Selbmann L."/>
        </authorList>
    </citation>
    <scope>NUCLEOTIDE SEQUENCE</scope>
    <source>
        <strain evidence="1">CCFEE 5737</strain>
    </source>
</reference>
<evidence type="ECO:0000313" key="2">
    <source>
        <dbReference type="Proteomes" id="UP001186974"/>
    </source>
</evidence>
<evidence type="ECO:0000313" key="1">
    <source>
        <dbReference type="EMBL" id="KAK3064837.1"/>
    </source>
</evidence>
<organism evidence="1 2">
    <name type="scientific">Coniosporium uncinatum</name>
    <dbReference type="NCBI Taxonomy" id="93489"/>
    <lineage>
        <taxon>Eukaryota</taxon>
        <taxon>Fungi</taxon>
        <taxon>Dikarya</taxon>
        <taxon>Ascomycota</taxon>
        <taxon>Pezizomycotina</taxon>
        <taxon>Dothideomycetes</taxon>
        <taxon>Dothideomycetes incertae sedis</taxon>
        <taxon>Coniosporium</taxon>
    </lineage>
</organism>
<sequence length="86" mass="8992">MPGRLQGKIAVVTGAASGIGRATALTFAREGATVVCSDIREESRSANETDITTHEAIKKNGGNAIFVKCDMGESKDVEALIQKAVE</sequence>
<keyword evidence="2" id="KW-1185">Reference proteome</keyword>
<dbReference type="EMBL" id="JAWDJW010006415">
    <property type="protein sequence ID" value="KAK3064837.1"/>
    <property type="molecule type" value="Genomic_DNA"/>
</dbReference>
<name>A0ACC3DBT3_9PEZI</name>
<gene>
    <name evidence="1" type="ORF">LTS18_003457</name>
</gene>
<dbReference type="Proteomes" id="UP001186974">
    <property type="component" value="Unassembled WGS sequence"/>
</dbReference>
<comment type="caution">
    <text evidence="1">The sequence shown here is derived from an EMBL/GenBank/DDBJ whole genome shotgun (WGS) entry which is preliminary data.</text>
</comment>
<proteinExistence type="predicted"/>
<feature type="non-terminal residue" evidence="1">
    <location>
        <position position="86"/>
    </location>
</feature>